<feature type="chain" id="PRO_5026037543" description="Ig-like domain-containing protein" evidence="1">
    <location>
        <begin position="19"/>
        <end position="151"/>
    </location>
</feature>
<proteinExistence type="predicted"/>
<keyword evidence="1" id="KW-0732">Signal</keyword>
<dbReference type="AlphaFoldDB" id="A0A6G1IFX1"/>
<accession>A0A6G1IFX1</accession>
<keyword evidence="3" id="KW-1185">Reference proteome</keyword>
<evidence type="ECO:0000313" key="2">
    <source>
        <dbReference type="EMBL" id="KAF2676799.1"/>
    </source>
</evidence>
<gene>
    <name evidence="2" type="ORF">K458DRAFT_410131</name>
</gene>
<dbReference type="EMBL" id="MU005629">
    <property type="protein sequence ID" value="KAF2676799.1"/>
    <property type="molecule type" value="Genomic_DNA"/>
</dbReference>
<reference evidence="2" key="1">
    <citation type="journal article" date="2020" name="Stud. Mycol.">
        <title>101 Dothideomycetes genomes: a test case for predicting lifestyles and emergence of pathogens.</title>
        <authorList>
            <person name="Haridas S."/>
            <person name="Albert R."/>
            <person name="Binder M."/>
            <person name="Bloem J."/>
            <person name="Labutti K."/>
            <person name="Salamov A."/>
            <person name="Andreopoulos B."/>
            <person name="Baker S."/>
            <person name="Barry K."/>
            <person name="Bills G."/>
            <person name="Bluhm B."/>
            <person name="Cannon C."/>
            <person name="Castanera R."/>
            <person name="Culley D."/>
            <person name="Daum C."/>
            <person name="Ezra D."/>
            <person name="Gonzalez J."/>
            <person name="Henrissat B."/>
            <person name="Kuo A."/>
            <person name="Liang C."/>
            <person name="Lipzen A."/>
            <person name="Lutzoni F."/>
            <person name="Magnuson J."/>
            <person name="Mondo S."/>
            <person name="Nolan M."/>
            <person name="Ohm R."/>
            <person name="Pangilinan J."/>
            <person name="Park H.-J."/>
            <person name="Ramirez L."/>
            <person name="Alfaro M."/>
            <person name="Sun H."/>
            <person name="Tritt A."/>
            <person name="Yoshinaga Y."/>
            <person name="Zwiers L.-H."/>
            <person name="Turgeon B."/>
            <person name="Goodwin S."/>
            <person name="Spatafora J."/>
            <person name="Crous P."/>
            <person name="Grigoriev I."/>
        </authorList>
    </citation>
    <scope>NUCLEOTIDE SEQUENCE</scope>
    <source>
        <strain evidence="2">CBS 122367</strain>
    </source>
</reference>
<feature type="signal peptide" evidence="1">
    <location>
        <begin position="1"/>
        <end position="18"/>
    </location>
</feature>
<name>A0A6G1IFX1_9PLEO</name>
<organism evidence="2 3">
    <name type="scientific">Lentithecium fluviatile CBS 122367</name>
    <dbReference type="NCBI Taxonomy" id="1168545"/>
    <lineage>
        <taxon>Eukaryota</taxon>
        <taxon>Fungi</taxon>
        <taxon>Dikarya</taxon>
        <taxon>Ascomycota</taxon>
        <taxon>Pezizomycotina</taxon>
        <taxon>Dothideomycetes</taxon>
        <taxon>Pleosporomycetidae</taxon>
        <taxon>Pleosporales</taxon>
        <taxon>Massarineae</taxon>
        <taxon>Lentitheciaceae</taxon>
        <taxon>Lentithecium</taxon>
    </lineage>
</organism>
<evidence type="ECO:0000313" key="3">
    <source>
        <dbReference type="Proteomes" id="UP000799291"/>
    </source>
</evidence>
<dbReference type="Proteomes" id="UP000799291">
    <property type="component" value="Unassembled WGS sequence"/>
</dbReference>
<evidence type="ECO:0008006" key="4">
    <source>
        <dbReference type="Google" id="ProtNLM"/>
    </source>
</evidence>
<sequence>MLFRNLIIGLAASTATTAALVLPDSSPPSDGTLISRGENANCDQSRKLCGAAICFNGHWSYALRDPEDVLSERKHARCANINRDRTGSVQLHKLNDDDGTWGCALYMQIAGSLNVRARYLSSRHLPPTAEILENKAPDVSGKDEELTFLLE</sequence>
<protein>
    <recommendedName>
        <fullName evidence="4">Ig-like domain-containing protein</fullName>
    </recommendedName>
</protein>
<evidence type="ECO:0000256" key="1">
    <source>
        <dbReference type="SAM" id="SignalP"/>
    </source>
</evidence>